<sequence length="315" mass="35097">MKHFQKSGEGPVWDIDRQYLYFVDIHECAILRYDPVQNRTYKAIIDGVPFVSAIVLIRDKPDHFVLGTGTKLSLVQWDGLSEKASLVQTVADLGDSESHVRFNDAKVDSQGRLYIGTMLRETVGEPLGNSMVGKLYRFDGRIGGQLIVQRSGVGISNGITWNEKLGKFYYIDSLALNIKEYDVAANGDLYNEQVLLSFVVNGTYPGFYPDGMTCDSEGNLYVATWFGSRVLKINAKEKRVEQEMWIPTPQVTSVSFGGPCLDQLYVTTAKTNAFDNDLPPGAVLSRPPIAGALFKLDGFFVPEYFWKWCGAETGL</sequence>
<gene>
    <name evidence="5" type="ORF">AaeL_AAEL001035</name>
</gene>
<evidence type="ECO:0000259" key="4">
    <source>
        <dbReference type="Pfam" id="PF08450"/>
    </source>
</evidence>
<dbReference type="PRINTS" id="PR01790">
    <property type="entry name" value="SMP30FAMILY"/>
</dbReference>
<name>Q17ME7_AEDAE</name>
<dbReference type="AlphaFoldDB" id="Q17ME7"/>
<dbReference type="Pfam" id="PF08450">
    <property type="entry name" value="SGL"/>
    <property type="match status" value="1"/>
</dbReference>
<keyword evidence="3" id="KW-0862">Zinc</keyword>
<feature type="binding site" evidence="3">
    <location>
        <position position="103"/>
    </location>
    <ligand>
        <name>substrate</name>
    </ligand>
</feature>
<reference evidence="5" key="3">
    <citation type="submission" date="2012-09" db="EMBL/GenBank/DDBJ databases">
        <authorList>
            <consortium name="VectorBase"/>
        </authorList>
    </citation>
    <scope>NUCLEOTIDE SEQUENCE</scope>
    <source>
        <strain evidence="5">Liverpool</strain>
    </source>
</reference>
<dbReference type="PANTHER" id="PTHR10907">
    <property type="entry name" value="REGUCALCIN"/>
    <property type="match status" value="1"/>
</dbReference>
<dbReference type="HOGENOM" id="CLU_036110_3_2_1"/>
<feature type="active site" description="Proton donor/acceptor" evidence="2">
    <location>
        <position position="210"/>
    </location>
</feature>
<evidence type="ECO:0000313" key="6">
    <source>
        <dbReference type="Proteomes" id="UP000682892"/>
    </source>
</evidence>
<dbReference type="eggNOG" id="KOG4499">
    <property type="taxonomic scope" value="Eukaryota"/>
</dbReference>
<keyword evidence="3" id="KW-0479">Metal-binding</keyword>
<organism evidence="5 6">
    <name type="scientific">Aedes aegypti</name>
    <name type="common">Yellowfever mosquito</name>
    <name type="synonym">Culex aegypti</name>
    <dbReference type="NCBI Taxonomy" id="7159"/>
    <lineage>
        <taxon>Eukaryota</taxon>
        <taxon>Metazoa</taxon>
        <taxon>Ecdysozoa</taxon>
        <taxon>Arthropoda</taxon>
        <taxon>Hexapoda</taxon>
        <taxon>Insecta</taxon>
        <taxon>Pterygota</taxon>
        <taxon>Neoptera</taxon>
        <taxon>Endopterygota</taxon>
        <taxon>Diptera</taxon>
        <taxon>Nematocera</taxon>
        <taxon>Culicoidea</taxon>
        <taxon>Culicidae</taxon>
        <taxon>Culicinae</taxon>
        <taxon>Aedini</taxon>
        <taxon>Aedes</taxon>
        <taxon>Stegomyia</taxon>
    </lineage>
</organism>
<dbReference type="PANTHER" id="PTHR10907:SF66">
    <property type="entry name" value="MIP34848P1-RELATED"/>
    <property type="match status" value="1"/>
</dbReference>
<feature type="binding site" evidence="3">
    <location>
        <position position="157"/>
    </location>
    <ligand>
        <name>a divalent metal cation</name>
        <dbReference type="ChEBI" id="CHEBI:60240"/>
    </ligand>
</feature>
<dbReference type="STRING" id="7159.Q17ME7"/>
<dbReference type="EMBL" id="CH477206">
    <property type="protein sequence ID" value="EAT47891.1"/>
    <property type="molecule type" value="Genomic_DNA"/>
</dbReference>
<dbReference type="Proteomes" id="UP000682892">
    <property type="component" value="Chromosome 3"/>
</dbReference>
<feature type="binding site" evidence="3">
    <location>
        <position position="210"/>
    </location>
    <ligand>
        <name>a divalent metal cation</name>
        <dbReference type="ChEBI" id="CHEBI:60240"/>
    </ligand>
</feature>
<dbReference type="GO" id="GO:0019853">
    <property type="term" value="P:L-ascorbic acid biosynthetic process"/>
    <property type="evidence" value="ECO:0007669"/>
    <property type="project" value="TreeGrafter"/>
</dbReference>
<reference evidence="5" key="1">
    <citation type="submission" date="2005-10" db="EMBL/GenBank/DDBJ databases">
        <authorList>
            <person name="Loftus B.J."/>
            <person name="Nene V.M."/>
            <person name="Hannick L.I."/>
            <person name="Bidwell S."/>
            <person name="Haas B."/>
            <person name="Amedeo P."/>
            <person name="Orvis J."/>
            <person name="Wortman J.R."/>
            <person name="White O.R."/>
            <person name="Salzberg S."/>
            <person name="Shumway M."/>
            <person name="Koo H."/>
            <person name="Zhao Y."/>
            <person name="Holmes M."/>
            <person name="Miller J."/>
            <person name="Schatz M."/>
            <person name="Pop M."/>
            <person name="Pai G."/>
            <person name="Utterback T."/>
            <person name="Rogers Y.-H."/>
            <person name="Kravitz S."/>
            <person name="Fraser C.M."/>
        </authorList>
    </citation>
    <scope>NUCLEOTIDE SEQUENCE</scope>
    <source>
        <strain evidence="5">Liverpool</strain>
    </source>
</reference>
<evidence type="ECO:0000256" key="3">
    <source>
        <dbReference type="PIRSR" id="PIRSR605511-2"/>
    </source>
</evidence>
<feature type="binding site" evidence="3">
    <location>
        <position position="9"/>
    </location>
    <ligand>
        <name>a divalent metal cation</name>
        <dbReference type="ChEBI" id="CHEBI:60240"/>
    </ligand>
</feature>
<dbReference type="GO" id="GO:0004341">
    <property type="term" value="F:gluconolactonase activity"/>
    <property type="evidence" value="ECO:0007669"/>
    <property type="project" value="TreeGrafter"/>
</dbReference>
<feature type="domain" description="SMP-30/Gluconolactonase/LRE-like region" evidence="4">
    <location>
        <begin position="8"/>
        <end position="269"/>
    </location>
</feature>
<dbReference type="InterPro" id="IPR005511">
    <property type="entry name" value="SMP-30"/>
</dbReference>
<accession>Q17ME7</accession>
<feature type="binding site" evidence="3">
    <location>
        <position position="101"/>
    </location>
    <ligand>
        <name>substrate</name>
    </ligand>
</feature>
<evidence type="ECO:0000313" key="5">
    <source>
        <dbReference type="EMBL" id="EAT47891.1"/>
    </source>
</evidence>
<protein>
    <submittedName>
        <fullName evidence="5">AAEL001035-PA</fullName>
    </submittedName>
</protein>
<dbReference type="PaxDb" id="7159-AAEL001035-PA"/>
<dbReference type="InterPro" id="IPR011042">
    <property type="entry name" value="6-blade_b-propeller_TolB-like"/>
</dbReference>
<dbReference type="OMA" id="GITWNEK"/>
<dbReference type="InterPro" id="IPR013658">
    <property type="entry name" value="SGL"/>
</dbReference>
<dbReference type="SUPFAM" id="SSF63829">
    <property type="entry name" value="Calcium-dependent phosphotriesterase"/>
    <property type="match status" value="1"/>
</dbReference>
<dbReference type="GO" id="GO:0005509">
    <property type="term" value="F:calcium ion binding"/>
    <property type="evidence" value="ECO:0007669"/>
    <property type="project" value="TreeGrafter"/>
</dbReference>
<proteinExistence type="inferred from homology"/>
<reference evidence="5" key="2">
    <citation type="journal article" date="2007" name="Science">
        <title>Genome sequence of Aedes aegypti, a major arbovirus vector.</title>
        <authorList>
            <person name="Nene V."/>
            <person name="Wortman J.R."/>
            <person name="Lawson D."/>
            <person name="Haas B."/>
            <person name="Kodira C."/>
            <person name="Tu Z.J."/>
            <person name="Loftus B."/>
            <person name="Xi Z."/>
            <person name="Megy K."/>
            <person name="Grabherr M."/>
            <person name="Ren Q."/>
            <person name="Zdobnov E.M."/>
            <person name="Lobo N.F."/>
            <person name="Campbell K.S."/>
            <person name="Brown S.E."/>
            <person name="Bonaldo M.F."/>
            <person name="Zhu J."/>
            <person name="Sinkins S.P."/>
            <person name="Hogenkamp D.G."/>
            <person name="Amedeo P."/>
            <person name="Arensburger P."/>
            <person name="Atkinson P.W."/>
            <person name="Bidwell S."/>
            <person name="Biedler J."/>
            <person name="Birney E."/>
            <person name="Bruggner R.V."/>
            <person name="Costas J."/>
            <person name="Coy M.R."/>
            <person name="Crabtree J."/>
            <person name="Crawford M."/>
            <person name="Debruyn B."/>
            <person name="Decaprio D."/>
            <person name="Eiglmeier K."/>
            <person name="Eisenstadt E."/>
            <person name="El-Dorry H."/>
            <person name="Gelbart W.M."/>
            <person name="Gomes S.L."/>
            <person name="Hammond M."/>
            <person name="Hannick L.I."/>
            <person name="Hogan J.R."/>
            <person name="Holmes M.H."/>
            <person name="Jaffe D."/>
            <person name="Johnston J.S."/>
            <person name="Kennedy R.C."/>
            <person name="Koo H."/>
            <person name="Kravitz S."/>
            <person name="Kriventseva E.V."/>
            <person name="Kulp D."/>
            <person name="Labutti K."/>
            <person name="Lee E."/>
            <person name="Li S."/>
            <person name="Lovin D.D."/>
            <person name="Mao C."/>
            <person name="Mauceli E."/>
            <person name="Menck C.F."/>
            <person name="Miller J.R."/>
            <person name="Montgomery P."/>
            <person name="Mori A."/>
            <person name="Nascimento A.L."/>
            <person name="Naveira H.F."/>
            <person name="Nusbaum C."/>
            <person name="O'leary S."/>
            <person name="Orvis J."/>
            <person name="Pertea M."/>
            <person name="Quesneville H."/>
            <person name="Reidenbach K.R."/>
            <person name="Rogers Y.H."/>
            <person name="Roth C.W."/>
            <person name="Schneider J.R."/>
            <person name="Schatz M."/>
            <person name="Shumway M."/>
            <person name="Stanke M."/>
            <person name="Stinson E.O."/>
            <person name="Tubio J.M."/>
            <person name="Vanzee J.P."/>
            <person name="Verjovski-Almeida S."/>
            <person name="Werner D."/>
            <person name="White O."/>
            <person name="Wyder S."/>
            <person name="Zeng Q."/>
            <person name="Zhao Q."/>
            <person name="Zhao Y."/>
            <person name="Hill C.A."/>
            <person name="Raikhel A.S."/>
            <person name="Soares M.B."/>
            <person name="Knudson D.L."/>
            <person name="Lee N.H."/>
            <person name="Galagan J."/>
            <person name="Salzberg S.L."/>
            <person name="Paulsen I.T."/>
            <person name="Dimopoulos G."/>
            <person name="Collins F.H."/>
            <person name="Birren B."/>
            <person name="Fraser-Liggett C.M."/>
            <person name="Severson D.W."/>
        </authorList>
    </citation>
    <scope>NUCLEOTIDE SEQUENCE [LARGE SCALE GENOMIC DNA]</scope>
    <source>
        <strain evidence="5">Liverpool</strain>
    </source>
</reference>
<comment type="similarity">
    <text evidence="1">Belongs to the SMP-30/CGR1 family.</text>
</comment>
<dbReference type="PhylomeDB" id="Q17ME7"/>
<evidence type="ECO:0000256" key="2">
    <source>
        <dbReference type="PIRSR" id="PIRSR605511-1"/>
    </source>
</evidence>
<feature type="binding site" evidence="3">
    <location>
        <position position="121"/>
    </location>
    <ligand>
        <name>substrate</name>
    </ligand>
</feature>
<dbReference type="Gene3D" id="2.120.10.30">
    <property type="entry name" value="TolB, C-terminal domain"/>
    <property type="match status" value="1"/>
</dbReference>
<comment type="cofactor">
    <cofactor evidence="3">
        <name>Zn(2+)</name>
        <dbReference type="ChEBI" id="CHEBI:29105"/>
    </cofactor>
    <text evidence="3">Binds 1 divalent metal cation per subunit.</text>
</comment>
<evidence type="ECO:0000256" key="1">
    <source>
        <dbReference type="ARBA" id="ARBA00008853"/>
    </source>
</evidence>
<dbReference type="VEuPathDB" id="VectorBase:AAEL001020"/>